<evidence type="ECO:0000256" key="1">
    <source>
        <dbReference type="ARBA" id="ARBA00009183"/>
    </source>
</evidence>
<dbReference type="InterPro" id="IPR000960">
    <property type="entry name" value="Flavin_mOase"/>
</dbReference>
<comment type="similarity">
    <text evidence="1 6">Belongs to the FMO family.</text>
</comment>
<keyword evidence="6" id="KW-0503">Monooxygenase</keyword>
<sequence>MGESYKVAVIGAGVAGFVTARELQRESHHVTVLEKANKIGGIRLYNPLVETHPLGLDPNREIVHSSLYKSLRVISPRHAMSFMDHPFLKKEGDAPRPFPGTDTWPGLQMHSHNYRTLEQFKNKIAVLIGKGPSGIEILKEISPLQKKFIKLYKYHYPFIKPNGIVTVNDNRVEEPLYKHVFPPKLAPWLSFVGLTYRAVVFRVMELQAKRVAKVFSGTVELPPQEAMACSVEQFYSEMEKTGWPSIIHSLQNDEVEFSRIPREANVVVDLLAKTTFDTTTVLQTIDLLPPAIQDVVLRDLHGPRTGVKL</sequence>
<dbReference type="PRINTS" id="PR00419">
    <property type="entry name" value="ADXRDTASE"/>
</dbReference>
<keyword evidence="4" id="KW-0521">NADP</keyword>
<dbReference type="PANTHER" id="PTHR23023">
    <property type="entry name" value="DIMETHYLANILINE MONOOXYGENASE"/>
    <property type="match status" value="1"/>
</dbReference>
<dbReference type="PIRSF" id="PIRSF000332">
    <property type="entry name" value="FMO"/>
    <property type="match status" value="1"/>
</dbReference>
<organism evidence="7 8">
    <name type="scientific">Hibiscus syriacus</name>
    <name type="common">Rose of Sharon</name>
    <dbReference type="NCBI Taxonomy" id="106335"/>
    <lineage>
        <taxon>Eukaryota</taxon>
        <taxon>Viridiplantae</taxon>
        <taxon>Streptophyta</taxon>
        <taxon>Embryophyta</taxon>
        <taxon>Tracheophyta</taxon>
        <taxon>Spermatophyta</taxon>
        <taxon>Magnoliopsida</taxon>
        <taxon>eudicotyledons</taxon>
        <taxon>Gunneridae</taxon>
        <taxon>Pentapetalae</taxon>
        <taxon>rosids</taxon>
        <taxon>malvids</taxon>
        <taxon>Malvales</taxon>
        <taxon>Malvaceae</taxon>
        <taxon>Malvoideae</taxon>
        <taxon>Hibiscus</taxon>
    </lineage>
</organism>
<dbReference type="GO" id="GO:0050661">
    <property type="term" value="F:NADP binding"/>
    <property type="evidence" value="ECO:0007669"/>
    <property type="project" value="InterPro"/>
</dbReference>
<comment type="caution">
    <text evidence="7">The sequence shown here is derived from an EMBL/GenBank/DDBJ whole genome shotgun (WGS) entry which is preliminary data.</text>
</comment>
<evidence type="ECO:0000256" key="3">
    <source>
        <dbReference type="ARBA" id="ARBA00022827"/>
    </source>
</evidence>
<dbReference type="SUPFAM" id="SSF51905">
    <property type="entry name" value="FAD/NAD(P)-binding domain"/>
    <property type="match status" value="1"/>
</dbReference>
<dbReference type="InterPro" id="IPR050346">
    <property type="entry name" value="FMO-like"/>
</dbReference>
<keyword evidence="3 6" id="KW-0274">FAD</keyword>
<dbReference type="EMBL" id="VEPZ02000069">
    <property type="protein sequence ID" value="KAE8734469.1"/>
    <property type="molecule type" value="Genomic_DNA"/>
</dbReference>
<dbReference type="AlphaFoldDB" id="A0A6A3D5G9"/>
<evidence type="ECO:0000256" key="6">
    <source>
        <dbReference type="RuleBase" id="RU361177"/>
    </source>
</evidence>
<accession>A0A6A3D5G9</accession>
<dbReference type="Pfam" id="PF13450">
    <property type="entry name" value="NAD_binding_8"/>
    <property type="match status" value="1"/>
</dbReference>
<dbReference type="EC" id="1.-.-.-" evidence="6"/>
<proteinExistence type="inferred from homology"/>
<evidence type="ECO:0000313" key="7">
    <source>
        <dbReference type="EMBL" id="KAE8734469.1"/>
    </source>
</evidence>
<evidence type="ECO:0000256" key="4">
    <source>
        <dbReference type="ARBA" id="ARBA00022857"/>
    </source>
</evidence>
<keyword evidence="5 6" id="KW-0560">Oxidoreductase</keyword>
<dbReference type="Gene3D" id="3.50.50.60">
    <property type="entry name" value="FAD/NAD(P)-binding domain"/>
    <property type="match status" value="3"/>
</dbReference>
<name>A0A6A3D5G9_HIBSY</name>
<dbReference type="GO" id="GO:0004499">
    <property type="term" value="F:N,N-dimethylaniline monooxygenase activity"/>
    <property type="evidence" value="ECO:0007669"/>
    <property type="project" value="InterPro"/>
</dbReference>
<comment type="cofactor">
    <cofactor evidence="6">
        <name>FAD</name>
        <dbReference type="ChEBI" id="CHEBI:57692"/>
    </cofactor>
</comment>
<dbReference type="InterPro" id="IPR020946">
    <property type="entry name" value="Flavin_mOase-like"/>
</dbReference>
<protein>
    <recommendedName>
        <fullName evidence="6">Flavin-containing monooxygenase</fullName>
        <ecNumber evidence="6">1.-.-.-</ecNumber>
    </recommendedName>
</protein>
<keyword evidence="8" id="KW-1185">Reference proteome</keyword>
<dbReference type="Pfam" id="PF00743">
    <property type="entry name" value="FMO-like"/>
    <property type="match status" value="2"/>
</dbReference>
<keyword evidence="2 6" id="KW-0285">Flavoprotein</keyword>
<dbReference type="GO" id="GO:0050660">
    <property type="term" value="F:flavin adenine dinucleotide binding"/>
    <property type="evidence" value="ECO:0007669"/>
    <property type="project" value="InterPro"/>
</dbReference>
<evidence type="ECO:0000313" key="8">
    <source>
        <dbReference type="Proteomes" id="UP000436088"/>
    </source>
</evidence>
<dbReference type="Proteomes" id="UP000436088">
    <property type="component" value="Unassembled WGS sequence"/>
</dbReference>
<evidence type="ECO:0000256" key="5">
    <source>
        <dbReference type="ARBA" id="ARBA00023002"/>
    </source>
</evidence>
<evidence type="ECO:0000256" key="2">
    <source>
        <dbReference type="ARBA" id="ARBA00022630"/>
    </source>
</evidence>
<reference evidence="7" key="1">
    <citation type="submission" date="2019-09" db="EMBL/GenBank/DDBJ databases">
        <title>Draft genome information of white flower Hibiscus syriacus.</title>
        <authorList>
            <person name="Kim Y.-M."/>
        </authorList>
    </citation>
    <scope>NUCLEOTIDE SEQUENCE [LARGE SCALE GENOMIC DNA]</scope>
    <source>
        <strain evidence="7">YM2019G1</strain>
    </source>
</reference>
<dbReference type="InterPro" id="IPR036188">
    <property type="entry name" value="FAD/NAD-bd_sf"/>
</dbReference>
<gene>
    <name evidence="7" type="ORF">F3Y22_tig00000764pilonHSYRG00111</name>
</gene>